<organism evidence="5 6">
    <name type="scientific">Cnuella takakiae</name>
    <dbReference type="NCBI Taxonomy" id="1302690"/>
    <lineage>
        <taxon>Bacteria</taxon>
        <taxon>Pseudomonadati</taxon>
        <taxon>Bacteroidota</taxon>
        <taxon>Chitinophagia</taxon>
        <taxon>Chitinophagales</taxon>
        <taxon>Chitinophagaceae</taxon>
        <taxon>Cnuella</taxon>
    </lineage>
</organism>
<dbReference type="CDD" id="cd00340">
    <property type="entry name" value="GSH_Peroxidase"/>
    <property type="match status" value="1"/>
</dbReference>
<evidence type="ECO:0000256" key="4">
    <source>
        <dbReference type="RuleBase" id="RU000499"/>
    </source>
</evidence>
<keyword evidence="2 4" id="KW-0575">Peroxidase</keyword>
<dbReference type="GO" id="GO:0006979">
    <property type="term" value="P:response to oxidative stress"/>
    <property type="evidence" value="ECO:0007669"/>
    <property type="project" value="InterPro"/>
</dbReference>
<dbReference type="InterPro" id="IPR029759">
    <property type="entry name" value="GPX_AS"/>
</dbReference>
<dbReference type="SUPFAM" id="SSF52833">
    <property type="entry name" value="Thioredoxin-like"/>
    <property type="match status" value="1"/>
</dbReference>
<dbReference type="Gene3D" id="3.40.30.10">
    <property type="entry name" value="Glutaredoxin"/>
    <property type="match status" value="1"/>
</dbReference>
<dbReference type="STRING" id="1302690.BUE76_04755"/>
<evidence type="ECO:0000256" key="1">
    <source>
        <dbReference type="ARBA" id="ARBA00006926"/>
    </source>
</evidence>
<reference evidence="5 6" key="1">
    <citation type="submission" date="2016-11" db="EMBL/GenBank/DDBJ databases">
        <authorList>
            <person name="Jaros S."/>
            <person name="Januszkiewicz K."/>
            <person name="Wedrychowicz H."/>
        </authorList>
    </citation>
    <scope>NUCLEOTIDE SEQUENCE [LARGE SCALE GENOMIC DNA]</scope>
    <source>
        <strain evidence="5 6">DSM 26897</strain>
    </source>
</reference>
<accession>A0A1M5ESL2</accession>
<dbReference type="EMBL" id="FQUO01000012">
    <property type="protein sequence ID" value="SHF82245.1"/>
    <property type="molecule type" value="Genomic_DNA"/>
</dbReference>
<evidence type="ECO:0000313" key="6">
    <source>
        <dbReference type="Proteomes" id="UP000184368"/>
    </source>
</evidence>
<dbReference type="InterPro" id="IPR036249">
    <property type="entry name" value="Thioredoxin-like_sf"/>
</dbReference>
<dbReference type="PRINTS" id="PR01011">
    <property type="entry name" value="GLUTPROXDASE"/>
</dbReference>
<dbReference type="Proteomes" id="UP000184368">
    <property type="component" value="Unassembled WGS sequence"/>
</dbReference>
<evidence type="ECO:0000313" key="5">
    <source>
        <dbReference type="EMBL" id="SHF82245.1"/>
    </source>
</evidence>
<evidence type="ECO:0000256" key="2">
    <source>
        <dbReference type="ARBA" id="ARBA00022559"/>
    </source>
</evidence>
<dbReference type="Pfam" id="PF00255">
    <property type="entry name" value="GSHPx"/>
    <property type="match status" value="1"/>
</dbReference>
<comment type="similarity">
    <text evidence="1 4">Belongs to the glutathione peroxidase family.</text>
</comment>
<dbReference type="PANTHER" id="PTHR11592:SF134">
    <property type="entry name" value="PHOSPHOLIPID HYDROPEROXIDE GLUTATHIONE PEROXIDASE"/>
    <property type="match status" value="1"/>
</dbReference>
<dbReference type="InterPro" id="IPR000889">
    <property type="entry name" value="Glutathione_peroxidase"/>
</dbReference>
<sequence length="236" mass="26631">MDRKLLAVKQKRMRGKGWLPVLLLLALGALFFIQPVIMSQQTFKQQLLKLAYPVLMRITKLAGTNATIRKNKDGKKAPASVYQLTIARNNGQPLPLEQLRGRKILLVNTASECGYTGQYEELQELWQAHKDRLEIIGFPANDFKEQEKGSDADIEQFCKINYGVQFPLAKKSQVVPGAGQHPVFQWLTNPGQNGWNNQAPQWNFAKYLINEEGVLTHYFGPSVSPLDKEVVAAIQQ</sequence>
<dbReference type="GO" id="GO:0004601">
    <property type="term" value="F:peroxidase activity"/>
    <property type="evidence" value="ECO:0007669"/>
    <property type="project" value="UniProtKB-KW"/>
</dbReference>
<dbReference type="PROSITE" id="PS00460">
    <property type="entry name" value="GLUTATHIONE_PEROXID_1"/>
    <property type="match status" value="1"/>
</dbReference>
<dbReference type="PROSITE" id="PS51355">
    <property type="entry name" value="GLUTATHIONE_PEROXID_3"/>
    <property type="match status" value="1"/>
</dbReference>
<protein>
    <recommendedName>
        <fullName evidence="4">Glutathione peroxidase</fullName>
    </recommendedName>
</protein>
<keyword evidence="6" id="KW-1185">Reference proteome</keyword>
<name>A0A1M5ESL2_9BACT</name>
<proteinExistence type="inferred from homology"/>
<dbReference type="AlphaFoldDB" id="A0A1M5ESL2"/>
<gene>
    <name evidence="5" type="ORF">SAMN05444008_112173</name>
</gene>
<evidence type="ECO:0000256" key="3">
    <source>
        <dbReference type="ARBA" id="ARBA00023002"/>
    </source>
</evidence>
<dbReference type="PANTHER" id="PTHR11592">
    <property type="entry name" value="GLUTATHIONE PEROXIDASE"/>
    <property type="match status" value="1"/>
</dbReference>
<keyword evidence="3 4" id="KW-0560">Oxidoreductase</keyword>